<dbReference type="InterPro" id="IPR015984">
    <property type="entry name" value="Cyt_c_prime_subgr"/>
</dbReference>
<dbReference type="PIRSF" id="PIRSF000027">
    <property type="entry name" value="Cytc_c_prime"/>
    <property type="match status" value="1"/>
</dbReference>
<feature type="chain" id="PRO_5045370077" evidence="6">
    <location>
        <begin position="23"/>
        <end position="145"/>
    </location>
</feature>
<name>A0ABT8YIE6_9HYPH</name>
<sequence length="145" mass="14881">MKMKTLAIAALCLLSATAVATAAGMGESREATMKKIGGAMGALGAIAKGEKPYDAETVKGALTTISTEIKTFPDLFPVGSEKDSEEASPKIWEAMDDFKAKAAKLGGDADELLAALPADQAAVGAAMGKLGGDCQSCHESFRIKK</sequence>
<keyword evidence="1" id="KW-0813">Transport</keyword>
<dbReference type="Proteomes" id="UP001174932">
    <property type="component" value="Unassembled WGS sequence"/>
</dbReference>
<protein>
    <submittedName>
        <fullName evidence="7">Cytochrome c</fullName>
    </submittedName>
</protein>
<evidence type="ECO:0000313" key="7">
    <source>
        <dbReference type="EMBL" id="MDO6963466.1"/>
    </source>
</evidence>
<keyword evidence="4" id="KW-0249">Electron transport</keyword>
<evidence type="ECO:0000256" key="1">
    <source>
        <dbReference type="ARBA" id="ARBA00022448"/>
    </source>
</evidence>
<keyword evidence="6" id="KW-0732">Signal</keyword>
<evidence type="ECO:0000256" key="4">
    <source>
        <dbReference type="ARBA" id="ARBA00022982"/>
    </source>
</evidence>
<keyword evidence="3" id="KW-0479">Metal-binding</keyword>
<dbReference type="Pfam" id="PF01322">
    <property type="entry name" value="Cytochrom_C_2"/>
    <property type="match status" value="1"/>
</dbReference>
<feature type="signal peptide" evidence="6">
    <location>
        <begin position="1"/>
        <end position="22"/>
    </location>
</feature>
<comment type="caution">
    <text evidence="7">The sequence shown here is derived from an EMBL/GenBank/DDBJ whole genome shotgun (WGS) entry which is preliminary data.</text>
</comment>
<keyword evidence="5" id="KW-0408">Iron</keyword>
<reference evidence="7" key="2">
    <citation type="submission" date="2023-07" db="EMBL/GenBank/DDBJ databases">
        <authorList>
            <person name="Shen H."/>
        </authorList>
    </citation>
    <scope>NUCLEOTIDE SEQUENCE</scope>
    <source>
        <strain evidence="7">TNR-22</strain>
    </source>
</reference>
<keyword evidence="8" id="KW-1185">Reference proteome</keyword>
<proteinExistence type="predicted"/>
<dbReference type="EMBL" id="JAUOZU010000005">
    <property type="protein sequence ID" value="MDO6963466.1"/>
    <property type="molecule type" value="Genomic_DNA"/>
</dbReference>
<keyword evidence="2" id="KW-0349">Heme</keyword>
<accession>A0ABT8YIE6</accession>
<evidence type="ECO:0000256" key="3">
    <source>
        <dbReference type="ARBA" id="ARBA00022723"/>
    </source>
</evidence>
<evidence type="ECO:0000256" key="2">
    <source>
        <dbReference type="ARBA" id="ARBA00022617"/>
    </source>
</evidence>
<evidence type="ECO:0000313" key="8">
    <source>
        <dbReference type="Proteomes" id="UP001174932"/>
    </source>
</evidence>
<dbReference type="InterPro" id="IPR010980">
    <property type="entry name" value="Cyt_c/b562"/>
</dbReference>
<dbReference type="SUPFAM" id="SSF47175">
    <property type="entry name" value="Cytochromes"/>
    <property type="match status" value="1"/>
</dbReference>
<dbReference type="PROSITE" id="PS51009">
    <property type="entry name" value="CYTCII"/>
    <property type="match status" value="1"/>
</dbReference>
<dbReference type="RefSeq" id="WP_304375373.1">
    <property type="nucleotide sequence ID" value="NZ_JAUOZU010000005.1"/>
</dbReference>
<dbReference type="InterPro" id="IPR002321">
    <property type="entry name" value="Cyt_c_II"/>
</dbReference>
<dbReference type="PRINTS" id="PR00608">
    <property type="entry name" value="CYTCHROMECII"/>
</dbReference>
<dbReference type="Gene3D" id="1.20.120.10">
    <property type="entry name" value="Cytochrome c/b562"/>
    <property type="match status" value="1"/>
</dbReference>
<organism evidence="7 8">
    <name type="scientific">Rhizobium alvei</name>
    <dbReference type="NCBI Taxonomy" id="1132659"/>
    <lineage>
        <taxon>Bacteria</taxon>
        <taxon>Pseudomonadati</taxon>
        <taxon>Pseudomonadota</taxon>
        <taxon>Alphaproteobacteria</taxon>
        <taxon>Hyphomicrobiales</taxon>
        <taxon>Rhizobiaceae</taxon>
        <taxon>Rhizobium/Agrobacterium group</taxon>
        <taxon>Rhizobium</taxon>
    </lineage>
</organism>
<dbReference type="InterPro" id="IPR012127">
    <property type="entry name" value="Cyt_c_prime"/>
</dbReference>
<evidence type="ECO:0000256" key="6">
    <source>
        <dbReference type="SAM" id="SignalP"/>
    </source>
</evidence>
<evidence type="ECO:0000256" key="5">
    <source>
        <dbReference type="ARBA" id="ARBA00023004"/>
    </source>
</evidence>
<gene>
    <name evidence="7" type="ORF">Q4481_05820</name>
</gene>
<reference evidence="7" key="1">
    <citation type="journal article" date="2015" name="Int. J. Syst. Evol. Microbiol.">
        <title>Rhizobium alvei sp. nov., isolated from a freshwater river.</title>
        <authorList>
            <person name="Sheu S.Y."/>
            <person name="Huang H.W."/>
            <person name="Young C.C."/>
            <person name="Chen W.M."/>
        </authorList>
    </citation>
    <scope>NUCLEOTIDE SEQUENCE</scope>
    <source>
        <strain evidence="7">TNR-22</strain>
    </source>
</reference>